<dbReference type="GO" id="GO:0007015">
    <property type="term" value="P:actin filament organization"/>
    <property type="evidence" value="ECO:0007669"/>
    <property type="project" value="TreeGrafter"/>
</dbReference>
<dbReference type="GO" id="GO:0015629">
    <property type="term" value="C:actin cytoskeleton"/>
    <property type="evidence" value="ECO:0007669"/>
    <property type="project" value="TreeGrafter"/>
</dbReference>
<dbReference type="SUPFAM" id="SSF47576">
    <property type="entry name" value="Calponin-homology domain, CH-domain"/>
    <property type="match status" value="1"/>
</dbReference>
<dbReference type="InterPro" id="IPR036872">
    <property type="entry name" value="CH_dom_sf"/>
</dbReference>
<evidence type="ECO:0000256" key="3">
    <source>
        <dbReference type="ARBA" id="ARBA00022860"/>
    </source>
</evidence>
<dbReference type="STRING" id="109895.A0A507E4M7"/>
<keyword evidence="3" id="KW-0112">Calmodulin-binding</keyword>
<dbReference type="Gene3D" id="1.10.418.10">
    <property type="entry name" value="Calponin-like domain"/>
    <property type="match status" value="1"/>
</dbReference>
<evidence type="ECO:0000313" key="8">
    <source>
        <dbReference type="EMBL" id="TPX58792.1"/>
    </source>
</evidence>
<dbReference type="PROSITE" id="PS51122">
    <property type="entry name" value="CALPONIN_2"/>
    <property type="match status" value="1"/>
</dbReference>
<dbReference type="InterPro" id="IPR050606">
    <property type="entry name" value="Calponin-like"/>
</dbReference>
<evidence type="ECO:0000256" key="2">
    <source>
        <dbReference type="ARBA" id="ARBA00022737"/>
    </source>
</evidence>
<proteinExistence type="inferred from homology"/>
<evidence type="ECO:0000256" key="4">
    <source>
        <dbReference type="ARBA" id="ARBA00023203"/>
    </source>
</evidence>
<evidence type="ECO:0000256" key="5">
    <source>
        <dbReference type="ARBA" id="ARBA00025109"/>
    </source>
</evidence>
<sequence>MTDNTPIYGLDKELAAKAAAKYDPSREAEARQWIETVIGEKFPADGFQESLKDGVLLCKLVNKLSPDQPIKFNTSKMPFKQMENINSFLMALSAKFQVPPHDQFQTIDLYEDKNPNQVVDTLFALSRHAAKMGLLPADQVLGPKLADKHEVTFTEEQLRQGNNVIGLQMGFAGGASQSGMGAYGGRRQVVDQTVGSGDTSVVSQQMGFNGGANSSGVTYGARREIGGADPGRPN</sequence>
<evidence type="ECO:0000313" key="9">
    <source>
        <dbReference type="Proteomes" id="UP000318582"/>
    </source>
</evidence>
<dbReference type="InterPro" id="IPR000557">
    <property type="entry name" value="Calponin_repeat"/>
</dbReference>
<dbReference type="InterPro" id="IPR001997">
    <property type="entry name" value="Calponin/LIMCH1"/>
</dbReference>
<name>A0A507E4M7_9FUNG</name>
<dbReference type="InterPro" id="IPR001715">
    <property type="entry name" value="CH_dom"/>
</dbReference>
<dbReference type="InterPro" id="IPR003096">
    <property type="entry name" value="SM22_calponin"/>
</dbReference>
<protein>
    <recommendedName>
        <fullName evidence="7">Calponin-homology (CH) domain-containing protein</fullName>
    </recommendedName>
</protein>
<dbReference type="AlphaFoldDB" id="A0A507E4M7"/>
<dbReference type="Pfam" id="PF00307">
    <property type="entry name" value="CH"/>
    <property type="match status" value="1"/>
</dbReference>
<dbReference type="GO" id="GO:0005516">
    <property type="term" value="F:calmodulin binding"/>
    <property type="evidence" value="ECO:0007669"/>
    <property type="project" value="UniProtKB-KW"/>
</dbReference>
<dbReference type="Proteomes" id="UP000318582">
    <property type="component" value="Unassembled WGS sequence"/>
</dbReference>
<comment type="function">
    <text evidence="5">Thin filament-associated protein that is implicated in the regulation and modulation of smooth muscle contraction. It is capable of binding to actin, calmodulin and tropomyosin. The interaction of calponin with actin inhibits the actomyosin Mg-ATPase activity.</text>
</comment>
<evidence type="ECO:0000256" key="1">
    <source>
        <dbReference type="ARBA" id="ARBA00009631"/>
    </source>
</evidence>
<dbReference type="PRINTS" id="PR00889">
    <property type="entry name" value="CALPONIN"/>
</dbReference>
<keyword evidence="9" id="KW-1185">Reference proteome</keyword>
<dbReference type="PANTHER" id="PTHR47385">
    <property type="entry name" value="CALPONIN"/>
    <property type="match status" value="1"/>
</dbReference>
<dbReference type="SMART" id="SM00033">
    <property type="entry name" value="CH"/>
    <property type="match status" value="1"/>
</dbReference>
<dbReference type="Pfam" id="PF00402">
    <property type="entry name" value="Calponin"/>
    <property type="match status" value="2"/>
</dbReference>
<feature type="region of interest" description="Disordered" evidence="6">
    <location>
        <begin position="212"/>
        <end position="234"/>
    </location>
</feature>
<dbReference type="PRINTS" id="PR00888">
    <property type="entry name" value="SM22CALPONIN"/>
</dbReference>
<keyword evidence="4" id="KW-0009">Actin-binding</keyword>
<reference evidence="8 9" key="1">
    <citation type="journal article" date="2019" name="Sci. Rep.">
        <title>Comparative genomics of chytrid fungi reveal insights into the obligate biotrophic and pathogenic lifestyle of Synchytrium endobioticum.</title>
        <authorList>
            <person name="van de Vossenberg B.T.L.H."/>
            <person name="Warris S."/>
            <person name="Nguyen H.D.T."/>
            <person name="van Gent-Pelzer M.P.E."/>
            <person name="Joly D.L."/>
            <person name="van de Geest H.C."/>
            <person name="Bonants P.J.M."/>
            <person name="Smith D.S."/>
            <person name="Levesque C.A."/>
            <person name="van der Lee T.A.J."/>
        </authorList>
    </citation>
    <scope>NUCLEOTIDE SEQUENCE [LARGE SCALE GENOMIC DNA]</scope>
    <source>
        <strain evidence="8 9">CBS 809.83</strain>
    </source>
</reference>
<comment type="caution">
    <text evidence="8">The sequence shown here is derived from an EMBL/GenBank/DDBJ whole genome shotgun (WGS) entry which is preliminary data.</text>
</comment>
<dbReference type="GO" id="GO:0031032">
    <property type="term" value="P:actomyosin structure organization"/>
    <property type="evidence" value="ECO:0007669"/>
    <property type="project" value="InterPro"/>
</dbReference>
<organism evidence="8 9">
    <name type="scientific">Powellomyces hirtus</name>
    <dbReference type="NCBI Taxonomy" id="109895"/>
    <lineage>
        <taxon>Eukaryota</taxon>
        <taxon>Fungi</taxon>
        <taxon>Fungi incertae sedis</taxon>
        <taxon>Chytridiomycota</taxon>
        <taxon>Chytridiomycota incertae sedis</taxon>
        <taxon>Chytridiomycetes</taxon>
        <taxon>Spizellomycetales</taxon>
        <taxon>Powellomycetaceae</taxon>
        <taxon>Powellomyces</taxon>
    </lineage>
</organism>
<dbReference type="EMBL" id="QEAQ01000032">
    <property type="protein sequence ID" value="TPX58792.1"/>
    <property type="molecule type" value="Genomic_DNA"/>
</dbReference>
<dbReference type="GO" id="GO:0051015">
    <property type="term" value="F:actin filament binding"/>
    <property type="evidence" value="ECO:0007669"/>
    <property type="project" value="TreeGrafter"/>
</dbReference>
<dbReference type="PROSITE" id="PS50021">
    <property type="entry name" value="CH"/>
    <property type="match status" value="1"/>
</dbReference>
<dbReference type="PANTHER" id="PTHR47385:SF14">
    <property type="entry name" value="TRANSGELIN"/>
    <property type="match status" value="1"/>
</dbReference>
<evidence type="ECO:0000256" key="6">
    <source>
        <dbReference type="SAM" id="MobiDB-lite"/>
    </source>
</evidence>
<feature type="domain" description="Calponin-homology (CH)" evidence="7">
    <location>
        <begin position="24"/>
        <end position="130"/>
    </location>
</feature>
<comment type="similarity">
    <text evidence="1">Belongs to the calponin family.</text>
</comment>
<gene>
    <name evidence="8" type="ORF">PhCBS80983_g02894</name>
</gene>
<evidence type="ECO:0000259" key="7">
    <source>
        <dbReference type="PROSITE" id="PS50021"/>
    </source>
</evidence>
<accession>A0A507E4M7</accession>
<keyword evidence="2" id="KW-0677">Repeat</keyword>